<reference evidence="3 4" key="1">
    <citation type="submission" date="2020-08" db="EMBL/GenBank/DDBJ databases">
        <title>Sequencing the genomes of 1000 actinobacteria strains.</title>
        <authorList>
            <person name="Klenk H.-P."/>
        </authorList>
    </citation>
    <scope>NUCLEOTIDE SEQUENCE [LARGE SCALE GENOMIC DNA]</scope>
    <source>
        <strain evidence="3 4">DSM 41654</strain>
    </source>
</reference>
<accession>A0A7W7QY35</accession>
<comment type="caution">
    <text evidence="3">The sequence shown here is derived from an EMBL/GenBank/DDBJ whole genome shotgun (WGS) entry which is preliminary data.</text>
</comment>
<gene>
    <name evidence="3" type="ORF">FHR34_000948</name>
</gene>
<dbReference type="InterPro" id="IPR049082">
    <property type="entry name" value="T7SS_signal"/>
</dbReference>
<proteinExistence type="predicted"/>
<name>A0A7W7QY35_KITKI</name>
<evidence type="ECO:0000313" key="3">
    <source>
        <dbReference type="EMBL" id="MBB4921955.1"/>
    </source>
</evidence>
<dbReference type="RefSeq" id="WP_184934208.1">
    <property type="nucleotide sequence ID" value="NZ_JACHJV010000001.1"/>
</dbReference>
<evidence type="ECO:0000259" key="2">
    <source>
        <dbReference type="Pfam" id="PF21725"/>
    </source>
</evidence>
<feature type="region of interest" description="Disordered" evidence="1">
    <location>
        <begin position="108"/>
        <end position="139"/>
    </location>
</feature>
<feature type="domain" description="Putative T7SS secretion signal" evidence="2">
    <location>
        <begin position="3"/>
        <end position="177"/>
    </location>
</feature>
<protein>
    <recommendedName>
        <fullName evidence="2">Putative T7SS secretion signal domain-containing protein</fullName>
    </recommendedName>
</protein>
<organism evidence="3 4">
    <name type="scientific">Kitasatospora kifunensis</name>
    <name type="common">Streptomyces kifunensis</name>
    <dbReference type="NCBI Taxonomy" id="58351"/>
    <lineage>
        <taxon>Bacteria</taxon>
        <taxon>Bacillati</taxon>
        <taxon>Actinomycetota</taxon>
        <taxon>Actinomycetes</taxon>
        <taxon>Kitasatosporales</taxon>
        <taxon>Streptomycetaceae</taxon>
        <taxon>Kitasatospora</taxon>
    </lineage>
</organism>
<dbReference type="Proteomes" id="UP000540506">
    <property type="component" value="Unassembled WGS sequence"/>
</dbReference>
<dbReference type="AlphaFoldDB" id="A0A7W7QY35"/>
<sequence>MAKNLGETSDPTDLVPGNPGSVTGVATAMRGYGDALHTAGTGLKRIDTTDGWSGQAGDAFREAFQGVPDKWLVAGDCFHNAATALDTYVWTLNWAQGQAADAVRQWDAGQSATGQAKTQHAQDVQQAGHDLPFNDPGEAARQSARSTLANARSQLSSAGDTAAKAVGAARDKAPKKPGFWDNVGSFFEDAGADVANFAGTAINDVASLGNAMLNHPGDLASTAGGVALMALGAAGEVGGGALDVTVVGAAIGVPVNIASAGAIGLGGTLAAAGMGDMLMNAAGDDSVHPMRTDYSGSGGDDYEPDEGFRGSEFSKDEIVEFTNGHTGDGDPTMGRPSRAEIDDALTKGQPQKLPGQNAEKFEYNGVRVIVNYDMPWKSTSYYPGR</sequence>
<evidence type="ECO:0000256" key="1">
    <source>
        <dbReference type="SAM" id="MobiDB-lite"/>
    </source>
</evidence>
<keyword evidence="4" id="KW-1185">Reference proteome</keyword>
<feature type="region of interest" description="Disordered" evidence="1">
    <location>
        <begin position="321"/>
        <end position="356"/>
    </location>
</feature>
<feature type="compositionally biased region" description="Polar residues" evidence="1">
    <location>
        <begin position="108"/>
        <end position="125"/>
    </location>
</feature>
<evidence type="ECO:0000313" key="4">
    <source>
        <dbReference type="Proteomes" id="UP000540506"/>
    </source>
</evidence>
<dbReference type="EMBL" id="JACHJV010000001">
    <property type="protein sequence ID" value="MBB4921955.1"/>
    <property type="molecule type" value="Genomic_DNA"/>
</dbReference>
<dbReference type="Pfam" id="PF21725">
    <property type="entry name" value="T7SS_signal"/>
    <property type="match status" value="1"/>
</dbReference>